<sequence length="223" mass="26314">MNDCHDFTSKFSNIDIGSRNIVSHIEESISKIDVEKLEEYYINLAWSMDTKIYKSSQRDKYQCKYCNNWTHAANYCEFCIRNYLQQKFRKWTSGIKGIDEIIQEIQRNTMGPYLVIEWIPPDRLENITFMTNGGCATISKAEWKEGPYIKWNSIMNTLEKCGKQTVTLKELLKSNENSDNRWFHAIVSHFRIYKIASNLVQCYGLTKIHSQKNHMLVLRLMDL</sequence>
<dbReference type="Proteomes" id="UP000439903">
    <property type="component" value="Unassembled WGS sequence"/>
</dbReference>
<keyword evidence="1" id="KW-0418">Kinase</keyword>
<gene>
    <name evidence="1" type="ORF">F8M41_020437</name>
</gene>
<evidence type="ECO:0000313" key="2">
    <source>
        <dbReference type="Proteomes" id="UP000439903"/>
    </source>
</evidence>
<dbReference type="AlphaFoldDB" id="A0A8H4AIF8"/>
<accession>A0A8H4AIF8</accession>
<protein>
    <submittedName>
        <fullName evidence="1">Kinase-like protein</fullName>
    </submittedName>
</protein>
<evidence type="ECO:0000313" key="1">
    <source>
        <dbReference type="EMBL" id="KAF0499727.1"/>
    </source>
</evidence>
<reference evidence="1 2" key="1">
    <citation type="journal article" date="2019" name="Environ. Microbiol.">
        <title>At the nexus of three kingdoms: the genome of the mycorrhizal fungus Gigaspora margarita provides insights into plant, endobacterial and fungal interactions.</title>
        <authorList>
            <person name="Venice F."/>
            <person name="Ghignone S."/>
            <person name="Salvioli di Fossalunga A."/>
            <person name="Amselem J."/>
            <person name="Novero M."/>
            <person name="Xianan X."/>
            <person name="Sedzielewska Toro K."/>
            <person name="Morin E."/>
            <person name="Lipzen A."/>
            <person name="Grigoriev I.V."/>
            <person name="Henrissat B."/>
            <person name="Martin F.M."/>
            <person name="Bonfante P."/>
        </authorList>
    </citation>
    <scope>NUCLEOTIDE SEQUENCE [LARGE SCALE GENOMIC DNA]</scope>
    <source>
        <strain evidence="1 2">BEG34</strain>
    </source>
</reference>
<keyword evidence="2" id="KW-1185">Reference proteome</keyword>
<name>A0A8H4AIF8_GIGMA</name>
<dbReference type="OrthoDB" id="2401910at2759"/>
<organism evidence="1 2">
    <name type="scientific">Gigaspora margarita</name>
    <dbReference type="NCBI Taxonomy" id="4874"/>
    <lineage>
        <taxon>Eukaryota</taxon>
        <taxon>Fungi</taxon>
        <taxon>Fungi incertae sedis</taxon>
        <taxon>Mucoromycota</taxon>
        <taxon>Glomeromycotina</taxon>
        <taxon>Glomeromycetes</taxon>
        <taxon>Diversisporales</taxon>
        <taxon>Gigasporaceae</taxon>
        <taxon>Gigaspora</taxon>
    </lineage>
</organism>
<comment type="caution">
    <text evidence="1">The sequence shown here is derived from an EMBL/GenBank/DDBJ whole genome shotgun (WGS) entry which is preliminary data.</text>
</comment>
<keyword evidence="1" id="KW-0808">Transferase</keyword>
<dbReference type="GO" id="GO:0016301">
    <property type="term" value="F:kinase activity"/>
    <property type="evidence" value="ECO:0007669"/>
    <property type="project" value="UniProtKB-KW"/>
</dbReference>
<dbReference type="EMBL" id="WTPW01000561">
    <property type="protein sequence ID" value="KAF0499727.1"/>
    <property type="molecule type" value="Genomic_DNA"/>
</dbReference>
<proteinExistence type="predicted"/>